<accession>A0A2G5E734</accession>
<organism evidence="1 2">
    <name type="scientific">Aquilegia coerulea</name>
    <name type="common">Rocky mountain columbine</name>
    <dbReference type="NCBI Taxonomy" id="218851"/>
    <lineage>
        <taxon>Eukaryota</taxon>
        <taxon>Viridiplantae</taxon>
        <taxon>Streptophyta</taxon>
        <taxon>Embryophyta</taxon>
        <taxon>Tracheophyta</taxon>
        <taxon>Spermatophyta</taxon>
        <taxon>Magnoliopsida</taxon>
        <taxon>Ranunculales</taxon>
        <taxon>Ranunculaceae</taxon>
        <taxon>Thalictroideae</taxon>
        <taxon>Aquilegia</taxon>
    </lineage>
</organism>
<sequence length="70" mass="8266">MASVILQFYFRTFLTFEAQLEYLQFNSAPIKHIKTELMIEDLMIKVAAQVHRKHMEHMQLNNPLLSLVFG</sequence>
<dbReference type="AlphaFoldDB" id="A0A2G5E734"/>
<evidence type="ECO:0000313" key="1">
    <source>
        <dbReference type="EMBL" id="PIA51501.1"/>
    </source>
</evidence>
<keyword evidence="2" id="KW-1185">Reference proteome</keyword>
<name>A0A2G5E734_AQUCA</name>
<gene>
    <name evidence="1" type="ORF">AQUCO_01100384v1</name>
</gene>
<proteinExistence type="predicted"/>
<dbReference type="Proteomes" id="UP000230069">
    <property type="component" value="Unassembled WGS sequence"/>
</dbReference>
<dbReference type="EMBL" id="KZ305028">
    <property type="protein sequence ID" value="PIA51501.1"/>
    <property type="molecule type" value="Genomic_DNA"/>
</dbReference>
<dbReference type="InParanoid" id="A0A2G5E734"/>
<reference evidence="1 2" key="1">
    <citation type="submission" date="2017-09" db="EMBL/GenBank/DDBJ databases">
        <title>WGS assembly of Aquilegia coerulea Goldsmith.</title>
        <authorList>
            <person name="Hodges S."/>
            <person name="Kramer E."/>
            <person name="Nordborg M."/>
            <person name="Tomkins J."/>
            <person name="Borevitz J."/>
            <person name="Derieg N."/>
            <person name="Yan J."/>
            <person name="Mihaltcheva S."/>
            <person name="Hayes R.D."/>
            <person name="Rokhsar D."/>
        </authorList>
    </citation>
    <scope>NUCLEOTIDE SEQUENCE [LARGE SCALE GENOMIC DNA]</scope>
    <source>
        <strain evidence="2">cv. Goldsmith</strain>
    </source>
</reference>
<evidence type="ECO:0000313" key="2">
    <source>
        <dbReference type="Proteomes" id="UP000230069"/>
    </source>
</evidence>
<protein>
    <submittedName>
        <fullName evidence="1">Uncharacterized protein</fullName>
    </submittedName>
</protein>